<evidence type="ECO:0000259" key="5">
    <source>
        <dbReference type="PROSITE" id="PS50109"/>
    </source>
</evidence>
<dbReference type="EC" id="2.7.13.3" evidence="2"/>
<dbReference type="Proteomes" id="UP000289718">
    <property type="component" value="Unassembled WGS sequence"/>
</dbReference>
<keyword evidence="7" id="KW-1185">Reference proteome</keyword>
<dbReference type="InterPro" id="IPR036097">
    <property type="entry name" value="HisK_dim/P_sf"/>
</dbReference>
<dbReference type="GO" id="GO:0000155">
    <property type="term" value="F:phosphorelay sensor kinase activity"/>
    <property type="evidence" value="ECO:0007669"/>
    <property type="project" value="InterPro"/>
</dbReference>
<dbReference type="SMART" id="SM00388">
    <property type="entry name" value="HisKA"/>
    <property type="match status" value="1"/>
</dbReference>
<evidence type="ECO:0000256" key="2">
    <source>
        <dbReference type="ARBA" id="ARBA00012438"/>
    </source>
</evidence>
<reference evidence="6 7" key="1">
    <citation type="submission" date="2017-09" db="EMBL/GenBank/DDBJ databases">
        <title>Genomics of the genus Arcobacter.</title>
        <authorList>
            <person name="Perez-Cataluna A."/>
            <person name="Figueras M.J."/>
            <person name="Salas-Masso N."/>
        </authorList>
    </citation>
    <scope>NUCLEOTIDE SEQUENCE [LARGE SCALE GENOMIC DNA]</scope>
    <source>
        <strain evidence="6 7">F156-34</strain>
    </source>
</reference>
<protein>
    <recommendedName>
        <fullName evidence="2">histidine kinase</fullName>
        <ecNumber evidence="2">2.7.13.3</ecNumber>
    </recommendedName>
</protein>
<dbReference type="PROSITE" id="PS50109">
    <property type="entry name" value="HIS_KIN"/>
    <property type="match status" value="1"/>
</dbReference>
<evidence type="ECO:0000256" key="4">
    <source>
        <dbReference type="SAM" id="Phobius"/>
    </source>
</evidence>
<dbReference type="Gene3D" id="3.30.565.10">
    <property type="entry name" value="Histidine kinase-like ATPase, C-terminal domain"/>
    <property type="match status" value="1"/>
</dbReference>
<accession>A0A4Q1AVX0</accession>
<name>A0A4Q1AVX0_9BACT</name>
<keyword evidence="4" id="KW-0472">Membrane</keyword>
<dbReference type="InterPro" id="IPR005467">
    <property type="entry name" value="His_kinase_dom"/>
</dbReference>
<dbReference type="OrthoDB" id="569699at2"/>
<dbReference type="Pfam" id="PF00512">
    <property type="entry name" value="HisKA"/>
    <property type="match status" value="1"/>
</dbReference>
<dbReference type="RefSeq" id="WP_129060435.1">
    <property type="nucleotide sequence ID" value="NZ_NXIE01000001.1"/>
</dbReference>
<keyword evidence="4" id="KW-0812">Transmembrane</keyword>
<feature type="transmembrane region" description="Helical" evidence="4">
    <location>
        <begin position="12"/>
        <end position="32"/>
    </location>
</feature>
<dbReference type="EMBL" id="NXIE01000001">
    <property type="protein sequence ID" value="RXK14324.1"/>
    <property type="molecule type" value="Genomic_DNA"/>
</dbReference>
<dbReference type="InterPro" id="IPR003661">
    <property type="entry name" value="HisK_dim/P_dom"/>
</dbReference>
<feature type="transmembrane region" description="Helical" evidence="4">
    <location>
        <begin position="171"/>
        <end position="193"/>
    </location>
</feature>
<dbReference type="InterPro" id="IPR003594">
    <property type="entry name" value="HATPase_dom"/>
</dbReference>
<dbReference type="AlphaFoldDB" id="A0A4Q1AVX0"/>
<gene>
    <name evidence="6" type="ORF">CP965_02440</name>
</gene>
<dbReference type="SUPFAM" id="SSF55874">
    <property type="entry name" value="ATPase domain of HSP90 chaperone/DNA topoisomerase II/histidine kinase"/>
    <property type="match status" value="1"/>
</dbReference>
<evidence type="ECO:0000313" key="7">
    <source>
        <dbReference type="Proteomes" id="UP000289718"/>
    </source>
</evidence>
<dbReference type="InterPro" id="IPR036890">
    <property type="entry name" value="HATPase_C_sf"/>
</dbReference>
<proteinExistence type="predicted"/>
<evidence type="ECO:0000256" key="1">
    <source>
        <dbReference type="ARBA" id="ARBA00000085"/>
    </source>
</evidence>
<keyword evidence="4" id="KW-1133">Transmembrane helix</keyword>
<dbReference type="SMART" id="SM00387">
    <property type="entry name" value="HATPase_c"/>
    <property type="match status" value="1"/>
</dbReference>
<dbReference type="SUPFAM" id="SSF47384">
    <property type="entry name" value="Homodimeric domain of signal transducing histidine kinase"/>
    <property type="match status" value="1"/>
</dbReference>
<dbReference type="Gene3D" id="1.10.287.130">
    <property type="match status" value="1"/>
</dbReference>
<dbReference type="PANTHER" id="PTHR43547:SF2">
    <property type="entry name" value="HYBRID SIGNAL TRANSDUCTION HISTIDINE KINASE C"/>
    <property type="match status" value="1"/>
</dbReference>
<evidence type="ECO:0000256" key="3">
    <source>
        <dbReference type="ARBA" id="ARBA00022553"/>
    </source>
</evidence>
<sequence length="476" mass="56039">MLKIKSLKNLYITYSIVFLSLVFWAFFAFTTMNQMISTQKKYAKIINITGKQRMLSQRIVLMAKFYYEENDIYYLDETMKLLYEMKEDYKFITSNFTSKNIKNIYYTEKQINLFTKSFFRIIQSYIKNPQKNNLQNLETYSNILLPKLDYAVKSYEKESDNSIEKLKKRELFILLGTLLTLLLEAILIVLPSISFNKEKEAQLKKLNRQLKEKIDIEINKNKARDLIILEQSKKSTMQEIINNISHQLRQPLSVISTVISRLKLKKRNDVITLKDLDSTINIALNNCNSLSNLIEELRSFFNENENKYYTFKEAIDRVKLFLSHKYIDKRIEIIEEIQNVSYNKDFSKLVQIIFNILNNSIDALEHKLSKKYIFINIKTKNDLVFIQIKDNAGGIAENIINKVFEPYFTTKNKDYIERGIGLYSSRQTIETIFKGKIMVSNETYSYKNKNYIGACFTVVLPKIVTEEDYSSSSVIL</sequence>
<dbReference type="PANTHER" id="PTHR43547">
    <property type="entry name" value="TWO-COMPONENT HISTIDINE KINASE"/>
    <property type="match status" value="1"/>
</dbReference>
<evidence type="ECO:0000313" key="6">
    <source>
        <dbReference type="EMBL" id="RXK14324.1"/>
    </source>
</evidence>
<keyword evidence="3" id="KW-0597">Phosphoprotein</keyword>
<feature type="domain" description="Histidine kinase" evidence="5">
    <location>
        <begin position="243"/>
        <end position="464"/>
    </location>
</feature>
<organism evidence="6 7">
    <name type="scientific">Halarcobacter mediterraneus</name>
    <dbReference type="NCBI Taxonomy" id="2023153"/>
    <lineage>
        <taxon>Bacteria</taxon>
        <taxon>Pseudomonadati</taxon>
        <taxon>Campylobacterota</taxon>
        <taxon>Epsilonproteobacteria</taxon>
        <taxon>Campylobacterales</taxon>
        <taxon>Arcobacteraceae</taxon>
        <taxon>Halarcobacter</taxon>
    </lineage>
</organism>
<dbReference type="CDD" id="cd00082">
    <property type="entry name" value="HisKA"/>
    <property type="match status" value="1"/>
</dbReference>
<dbReference type="Pfam" id="PF02518">
    <property type="entry name" value="HATPase_c"/>
    <property type="match status" value="1"/>
</dbReference>
<comment type="catalytic activity">
    <reaction evidence="1">
        <text>ATP + protein L-histidine = ADP + protein N-phospho-L-histidine.</text>
        <dbReference type="EC" id="2.7.13.3"/>
    </reaction>
</comment>
<comment type="caution">
    <text evidence="6">The sequence shown here is derived from an EMBL/GenBank/DDBJ whole genome shotgun (WGS) entry which is preliminary data.</text>
</comment>